<evidence type="ECO:0000256" key="1">
    <source>
        <dbReference type="SAM" id="Phobius"/>
    </source>
</evidence>
<evidence type="ECO:0000313" key="2">
    <source>
        <dbReference type="Proteomes" id="UP000515180"/>
    </source>
</evidence>
<reference evidence="3" key="1">
    <citation type="submission" date="2025-08" db="UniProtKB">
        <authorList>
            <consortium name="RefSeq"/>
        </authorList>
    </citation>
    <scope>IDENTIFICATION</scope>
</reference>
<accession>A0A6P6FIM7</accession>
<keyword evidence="2" id="KW-1185">Reference proteome</keyword>
<sequence>MPQRKTIWGVSEDPRSSDSSRIAFVQKSNLSYFFQKYVSEGSTVRDCVPVCTEKEAWSTRTYCCQEDGCNSAPSFVSSSCLTMLAITMATFLMLRG</sequence>
<dbReference type="Proteomes" id="UP000515180">
    <property type="component" value="Unplaced"/>
</dbReference>
<dbReference type="SUPFAM" id="SSF57302">
    <property type="entry name" value="Snake toxin-like"/>
    <property type="match status" value="1"/>
</dbReference>
<feature type="transmembrane region" description="Helical" evidence="1">
    <location>
        <begin position="75"/>
        <end position="94"/>
    </location>
</feature>
<dbReference type="KEGG" id="bim:100747077"/>
<protein>
    <submittedName>
        <fullName evidence="3">Uncharacterized protein LOC100747077</fullName>
    </submittedName>
</protein>
<dbReference type="InterPro" id="IPR045860">
    <property type="entry name" value="Snake_toxin-like_sf"/>
</dbReference>
<dbReference type="AlphaFoldDB" id="A0A6P6FIM7"/>
<keyword evidence="1" id="KW-1133">Transmembrane helix</keyword>
<organism evidence="2 3">
    <name type="scientific">Bombus impatiens</name>
    <name type="common">Bumblebee</name>
    <dbReference type="NCBI Taxonomy" id="132113"/>
    <lineage>
        <taxon>Eukaryota</taxon>
        <taxon>Metazoa</taxon>
        <taxon>Ecdysozoa</taxon>
        <taxon>Arthropoda</taxon>
        <taxon>Hexapoda</taxon>
        <taxon>Insecta</taxon>
        <taxon>Pterygota</taxon>
        <taxon>Neoptera</taxon>
        <taxon>Endopterygota</taxon>
        <taxon>Hymenoptera</taxon>
        <taxon>Apocrita</taxon>
        <taxon>Aculeata</taxon>
        <taxon>Apoidea</taxon>
        <taxon>Anthophila</taxon>
        <taxon>Apidae</taxon>
        <taxon>Bombus</taxon>
        <taxon>Pyrobombus</taxon>
    </lineage>
</organism>
<evidence type="ECO:0000313" key="3">
    <source>
        <dbReference type="RefSeq" id="XP_024228209.1"/>
    </source>
</evidence>
<dbReference type="OrthoDB" id="8188927at2759"/>
<proteinExistence type="predicted"/>
<keyword evidence="1" id="KW-0812">Transmembrane</keyword>
<dbReference type="RefSeq" id="XP_024228209.1">
    <property type="nucleotide sequence ID" value="XM_024372441.2"/>
</dbReference>
<keyword evidence="1" id="KW-0472">Membrane</keyword>
<name>A0A6P6FIM7_BOMIM</name>
<gene>
    <name evidence="3" type="primary">LOC100747077</name>
</gene>
<dbReference type="GeneID" id="100747077"/>